<dbReference type="Gene3D" id="3.40.30.10">
    <property type="entry name" value="Glutaredoxin"/>
    <property type="match status" value="1"/>
</dbReference>
<dbReference type="Proteomes" id="UP000273022">
    <property type="component" value="Unassembled WGS sequence"/>
</dbReference>
<name>A0A3A6TTS8_9GAMM</name>
<dbReference type="Pfam" id="PF13417">
    <property type="entry name" value="GST_N_3"/>
    <property type="match status" value="1"/>
</dbReference>
<accession>A0A3A6TTS8</accession>
<feature type="domain" description="GST N-terminal" evidence="1">
    <location>
        <begin position="43"/>
        <end position="114"/>
    </location>
</feature>
<dbReference type="PROSITE" id="PS51354">
    <property type="entry name" value="GLUTAREDOXIN_2"/>
    <property type="match status" value="1"/>
</dbReference>
<proteinExistence type="predicted"/>
<evidence type="ECO:0000259" key="1">
    <source>
        <dbReference type="Pfam" id="PF13417"/>
    </source>
</evidence>
<keyword evidence="3" id="KW-1185">Reference proteome</keyword>
<evidence type="ECO:0000313" key="2">
    <source>
        <dbReference type="EMBL" id="RJY16315.1"/>
    </source>
</evidence>
<gene>
    <name evidence="2" type="ORF">D5R81_09770</name>
</gene>
<reference evidence="2 3" key="1">
    <citation type="submission" date="2018-09" db="EMBL/GenBank/DDBJ databases">
        <title>Phylogeny of the Shewanellaceae, and recommendation for two new genera, Pseudoshewanella and Parashewanella.</title>
        <authorList>
            <person name="Wang G."/>
        </authorList>
    </citation>
    <scope>NUCLEOTIDE SEQUENCE [LARGE SCALE GENOMIC DNA]</scope>
    <source>
        <strain evidence="2 3">KCTC 22492</strain>
    </source>
</reference>
<dbReference type="EMBL" id="QYYH01000051">
    <property type="protein sequence ID" value="RJY16315.1"/>
    <property type="molecule type" value="Genomic_DNA"/>
</dbReference>
<evidence type="ECO:0000313" key="3">
    <source>
        <dbReference type="Proteomes" id="UP000273022"/>
    </source>
</evidence>
<dbReference type="InterPro" id="IPR004045">
    <property type="entry name" value="Glutathione_S-Trfase_N"/>
</dbReference>
<sequence length="121" mass="14061">MFVIRWVLGRIILLLNFIFAPKKAQHSAELQAKLDDLTKLLQLYQFAACPFCVKVRREIRRQGLNIKLVDAKLADNRQVLETQGGKVKVPCLRIEEGKKVTWLYESDEINRYFNDLVLSAK</sequence>
<dbReference type="InterPro" id="IPR036249">
    <property type="entry name" value="Thioredoxin-like_sf"/>
</dbReference>
<dbReference type="AlphaFoldDB" id="A0A3A6TTS8"/>
<comment type="caution">
    <text evidence="2">The sequence shown here is derived from an EMBL/GenBank/DDBJ whole genome shotgun (WGS) entry which is preliminary data.</text>
</comment>
<protein>
    <submittedName>
        <fullName evidence="2">Glutaredoxin</fullName>
    </submittedName>
</protein>
<organism evidence="2 3">
    <name type="scientific">Parashewanella spongiae</name>
    <dbReference type="NCBI Taxonomy" id="342950"/>
    <lineage>
        <taxon>Bacteria</taxon>
        <taxon>Pseudomonadati</taxon>
        <taxon>Pseudomonadota</taxon>
        <taxon>Gammaproteobacteria</taxon>
        <taxon>Alteromonadales</taxon>
        <taxon>Shewanellaceae</taxon>
        <taxon>Parashewanella</taxon>
    </lineage>
</organism>
<dbReference type="SUPFAM" id="SSF52833">
    <property type="entry name" value="Thioredoxin-like"/>
    <property type="match status" value="1"/>
</dbReference>
<dbReference type="OrthoDB" id="9793736at2"/>
<dbReference type="RefSeq" id="WP_121853456.1">
    <property type="nucleotide sequence ID" value="NZ_CP037952.1"/>
</dbReference>